<comment type="caution">
    <text evidence="1">The sequence shown here is derived from an EMBL/GenBank/DDBJ whole genome shotgun (WGS) entry which is preliminary data.</text>
</comment>
<evidence type="ECO:0000313" key="1">
    <source>
        <dbReference type="EMBL" id="OUR96528.1"/>
    </source>
</evidence>
<sequence>MKLNEKGSSQIFLCLLLLLALSGVTALVLNKVIHLKKNRLRYSSLLCLRESQYYEAKFITEVNSINLLLVSTLPFKYSGIPYVAQAANATIKLAKIKQQYSLFKFYRKVYSLKNCSTITKAIIIQNLPFDLNFKTTFKRDNDETTTLKLKKFSIRYFSIEKVSLKIRPIIFKSTFTLDNNLDTEVSIYTREESI</sequence>
<dbReference type="EMBL" id="MAAO01000006">
    <property type="protein sequence ID" value="OUR96528.1"/>
    <property type="molecule type" value="Genomic_DNA"/>
</dbReference>
<proteinExistence type="predicted"/>
<accession>A0A1Y5F6K1</accession>
<name>A0A1Y5F6K1_9BACT</name>
<protein>
    <submittedName>
        <fullName evidence="1">Uncharacterized protein</fullName>
    </submittedName>
</protein>
<dbReference type="AlphaFoldDB" id="A0A1Y5F6K1"/>
<organism evidence="1 2">
    <name type="scientific">Halobacteriovorax marinus</name>
    <dbReference type="NCBI Taxonomy" id="97084"/>
    <lineage>
        <taxon>Bacteria</taxon>
        <taxon>Pseudomonadati</taxon>
        <taxon>Bdellovibrionota</taxon>
        <taxon>Bacteriovoracia</taxon>
        <taxon>Bacteriovoracales</taxon>
        <taxon>Halobacteriovoraceae</taxon>
        <taxon>Halobacteriovorax</taxon>
    </lineage>
</organism>
<gene>
    <name evidence="1" type="ORF">A9Q84_09265</name>
</gene>
<evidence type="ECO:0000313" key="2">
    <source>
        <dbReference type="Proteomes" id="UP000196531"/>
    </source>
</evidence>
<dbReference type="Proteomes" id="UP000196531">
    <property type="component" value="Unassembled WGS sequence"/>
</dbReference>
<reference evidence="2" key="1">
    <citation type="journal article" date="2017" name="Proc. Natl. Acad. Sci. U.S.A.">
        <title>Simulation of Deepwater Horizon oil plume reveals substrate specialization within a complex community of hydrocarbon-degraders.</title>
        <authorList>
            <person name="Hu P."/>
            <person name="Dubinsky E.A."/>
            <person name="Probst A.J."/>
            <person name="Wang J."/>
            <person name="Sieber C.M.K."/>
            <person name="Tom L.M."/>
            <person name="Gardinali P."/>
            <person name="Banfield J.F."/>
            <person name="Atlas R.M."/>
            <person name="Andersen G.L."/>
        </authorList>
    </citation>
    <scope>NUCLEOTIDE SEQUENCE [LARGE SCALE GENOMIC DNA]</scope>
</reference>